<dbReference type="GO" id="GO:0022857">
    <property type="term" value="F:transmembrane transporter activity"/>
    <property type="evidence" value="ECO:0007669"/>
    <property type="project" value="InterPro"/>
</dbReference>
<dbReference type="AlphaFoldDB" id="A0A366ID67"/>
<feature type="transmembrane region" description="Helical" evidence="8">
    <location>
        <begin position="99"/>
        <end position="119"/>
    </location>
</feature>
<dbReference type="GO" id="GO:0005886">
    <property type="term" value="C:plasma membrane"/>
    <property type="evidence" value="ECO:0007669"/>
    <property type="project" value="UniProtKB-SubCell"/>
</dbReference>
<keyword evidence="7 8" id="KW-0472">Membrane</keyword>
<keyword evidence="5 8" id="KW-0812">Transmembrane</keyword>
<evidence type="ECO:0000256" key="2">
    <source>
        <dbReference type="ARBA" id="ARBA00007935"/>
    </source>
</evidence>
<dbReference type="OrthoDB" id="9792889at2"/>
<organism evidence="9 10">
    <name type="scientific">Alkalibaculum bacchi</name>
    <dbReference type="NCBI Taxonomy" id="645887"/>
    <lineage>
        <taxon>Bacteria</taxon>
        <taxon>Bacillati</taxon>
        <taxon>Bacillota</taxon>
        <taxon>Clostridia</taxon>
        <taxon>Eubacteriales</taxon>
        <taxon>Eubacteriaceae</taxon>
        <taxon>Alkalibaculum</taxon>
    </lineage>
</organism>
<evidence type="ECO:0000256" key="1">
    <source>
        <dbReference type="ARBA" id="ARBA00004651"/>
    </source>
</evidence>
<evidence type="ECO:0000256" key="8">
    <source>
        <dbReference type="SAM" id="Phobius"/>
    </source>
</evidence>
<dbReference type="InterPro" id="IPR000522">
    <property type="entry name" value="ABC_transptr_permease_BtuC"/>
</dbReference>
<keyword evidence="3" id="KW-0813">Transport</keyword>
<dbReference type="CDD" id="cd06550">
    <property type="entry name" value="TM_ABC_iron-siderophores_like"/>
    <property type="match status" value="1"/>
</dbReference>
<evidence type="ECO:0000256" key="7">
    <source>
        <dbReference type="ARBA" id="ARBA00023136"/>
    </source>
</evidence>
<feature type="transmembrane region" description="Helical" evidence="8">
    <location>
        <begin position="70"/>
        <end position="87"/>
    </location>
</feature>
<dbReference type="InterPro" id="IPR037294">
    <property type="entry name" value="ABC_BtuC-like"/>
</dbReference>
<sequence length="339" mass="36667">MKKRIRKHSLITIIILAFITILVCTNLGVANISVGQTFQVLLHKLFNIGNVEGIKASTIAIIWNIRLPRVILALLVGGTLSICGVAYQGIFKNPMADPFLLGVSSGAALGASIGIAMNLSFNGKDLVSILAFIFALLTLLLVYNISKIGNKVPVPTLLLSGVAMSQFLSAVNSVLMIFSDKMSQIIYWTMGSFNGKSWEQVLIIIPYVVIGFIILYSLHSQMDIMLIGEDSASQLGVNTDQLKLIALVVTALMTAATVSITGIIGFVGLIIPHVVRIFVGPKHKKLYPYSFLLGGIFLILCDTAARSLMTQEIPVGVITAIFGGPFFIYLLRQRKRGGI</sequence>
<feature type="transmembrane region" description="Helical" evidence="8">
    <location>
        <begin position="157"/>
        <end position="178"/>
    </location>
</feature>
<feature type="transmembrane region" description="Helical" evidence="8">
    <location>
        <begin position="198"/>
        <end position="218"/>
    </location>
</feature>
<dbReference type="Gene3D" id="1.10.3470.10">
    <property type="entry name" value="ABC transporter involved in vitamin B12 uptake, BtuC"/>
    <property type="match status" value="1"/>
</dbReference>
<dbReference type="PANTHER" id="PTHR30472">
    <property type="entry name" value="FERRIC ENTEROBACTIN TRANSPORT SYSTEM PERMEASE PROTEIN"/>
    <property type="match status" value="1"/>
</dbReference>
<feature type="transmembrane region" description="Helical" evidence="8">
    <location>
        <begin position="313"/>
        <end position="331"/>
    </location>
</feature>
<dbReference type="RefSeq" id="WP_113919506.1">
    <property type="nucleotide sequence ID" value="NZ_QNRX01000002.1"/>
</dbReference>
<name>A0A366ID67_9FIRM</name>
<dbReference type="GO" id="GO:0033214">
    <property type="term" value="P:siderophore-iron import into cell"/>
    <property type="evidence" value="ECO:0007669"/>
    <property type="project" value="TreeGrafter"/>
</dbReference>
<protein>
    <submittedName>
        <fullName evidence="9">Iron complex transport system permease protein</fullName>
    </submittedName>
</protein>
<evidence type="ECO:0000256" key="6">
    <source>
        <dbReference type="ARBA" id="ARBA00022989"/>
    </source>
</evidence>
<feature type="transmembrane region" description="Helical" evidence="8">
    <location>
        <begin position="286"/>
        <end position="307"/>
    </location>
</feature>
<accession>A0A366ID67</accession>
<comment type="similarity">
    <text evidence="2">Belongs to the binding-protein-dependent transport system permease family. FecCD subfamily.</text>
</comment>
<evidence type="ECO:0000256" key="3">
    <source>
        <dbReference type="ARBA" id="ARBA00022448"/>
    </source>
</evidence>
<dbReference type="Pfam" id="PF01032">
    <property type="entry name" value="FecCD"/>
    <property type="match status" value="1"/>
</dbReference>
<feature type="transmembrane region" description="Helical" evidence="8">
    <location>
        <begin position="12"/>
        <end position="33"/>
    </location>
</feature>
<dbReference type="FunFam" id="1.10.3470.10:FF:000001">
    <property type="entry name" value="Vitamin B12 ABC transporter permease BtuC"/>
    <property type="match status" value="1"/>
</dbReference>
<proteinExistence type="inferred from homology"/>
<comment type="subcellular location">
    <subcellularLocation>
        <location evidence="1">Cell membrane</location>
        <topology evidence="1">Multi-pass membrane protein</topology>
    </subcellularLocation>
</comment>
<dbReference type="Proteomes" id="UP000253490">
    <property type="component" value="Unassembled WGS sequence"/>
</dbReference>
<feature type="transmembrane region" description="Helical" evidence="8">
    <location>
        <begin position="126"/>
        <end position="145"/>
    </location>
</feature>
<evidence type="ECO:0000256" key="4">
    <source>
        <dbReference type="ARBA" id="ARBA00022475"/>
    </source>
</evidence>
<keyword evidence="6 8" id="KW-1133">Transmembrane helix</keyword>
<dbReference type="SUPFAM" id="SSF81345">
    <property type="entry name" value="ABC transporter involved in vitamin B12 uptake, BtuC"/>
    <property type="match status" value="1"/>
</dbReference>
<dbReference type="PANTHER" id="PTHR30472:SF25">
    <property type="entry name" value="ABC TRANSPORTER PERMEASE PROTEIN MJ0876-RELATED"/>
    <property type="match status" value="1"/>
</dbReference>
<evidence type="ECO:0000313" key="10">
    <source>
        <dbReference type="Proteomes" id="UP000253490"/>
    </source>
</evidence>
<evidence type="ECO:0000313" key="9">
    <source>
        <dbReference type="EMBL" id="RBP68934.1"/>
    </source>
</evidence>
<feature type="transmembrane region" description="Helical" evidence="8">
    <location>
        <begin position="244"/>
        <end position="274"/>
    </location>
</feature>
<evidence type="ECO:0000256" key="5">
    <source>
        <dbReference type="ARBA" id="ARBA00022692"/>
    </source>
</evidence>
<keyword evidence="4" id="KW-1003">Cell membrane</keyword>
<comment type="caution">
    <text evidence="9">The sequence shown here is derived from an EMBL/GenBank/DDBJ whole genome shotgun (WGS) entry which is preliminary data.</text>
</comment>
<gene>
    <name evidence="9" type="ORF">DES36_10275</name>
</gene>
<keyword evidence="10" id="KW-1185">Reference proteome</keyword>
<reference evidence="9 10" key="1">
    <citation type="submission" date="2018-06" db="EMBL/GenBank/DDBJ databases">
        <title>Genomic Encyclopedia of Type Strains, Phase IV (KMG-IV): sequencing the most valuable type-strain genomes for metagenomic binning, comparative biology and taxonomic classification.</title>
        <authorList>
            <person name="Goeker M."/>
        </authorList>
    </citation>
    <scope>NUCLEOTIDE SEQUENCE [LARGE SCALE GENOMIC DNA]</scope>
    <source>
        <strain evidence="9 10">DSM 22112</strain>
    </source>
</reference>
<dbReference type="EMBL" id="QNRX01000002">
    <property type="protein sequence ID" value="RBP68934.1"/>
    <property type="molecule type" value="Genomic_DNA"/>
</dbReference>